<keyword evidence="3" id="KW-1185">Reference proteome</keyword>
<comment type="caution">
    <text evidence="2">The sequence shown here is derived from an EMBL/GenBank/DDBJ whole genome shotgun (WGS) entry which is preliminary data.</text>
</comment>
<evidence type="ECO:0000313" key="2">
    <source>
        <dbReference type="EMBL" id="EPY31069.1"/>
    </source>
</evidence>
<protein>
    <submittedName>
        <fullName evidence="2">Uncharacterized protein</fullName>
    </submittedName>
</protein>
<dbReference type="Proteomes" id="UP000015354">
    <property type="component" value="Unassembled WGS sequence"/>
</dbReference>
<name>S9UQI6_9TRYP</name>
<gene>
    <name evidence="2" type="ORF">STCU_03638</name>
</gene>
<dbReference type="EMBL" id="ATMH01003638">
    <property type="protein sequence ID" value="EPY31069.1"/>
    <property type="molecule type" value="Genomic_DNA"/>
</dbReference>
<organism evidence="2 3">
    <name type="scientific">Strigomonas culicis</name>
    <dbReference type="NCBI Taxonomy" id="28005"/>
    <lineage>
        <taxon>Eukaryota</taxon>
        <taxon>Discoba</taxon>
        <taxon>Euglenozoa</taxon>
        <taxon>Kinetoplastea</taxon>
        <taxon>Metakinetoplastina</taxon>
        <taxon>Trypanosomatida</taxon>
        <taxon>Trypanosomatidae</taxon>
        <taxon>Strigomonadinae</taxon>
        <taxon>Strigomonas</taxon>
    </lineage>
</organism>
<dbReference type="AlphaFoldDB" id="S9UQI6"/>
<accession>S9UQI6</accession>
<feature type="region of interest" description="Disordered" evidence="1">
    <location>
        <begin position="273"/>
        <end position="336"/>
    </location>
</feature>
<evidence type="ECO:0000313" key="3">
    <source>
        <dbReference type="Proteomes" id="UP000015354"/>
    </source>
</evidence>
<reference evidence="2 3" key="1">
    <citation type="journal article" date="2013" name="PLoS ONE">
        <title>Predicting the Proteins of Angomonas deanei, Strigomonas culicis and Their Respective Endosymbionts Reveals New Aspects of the Trypanosomatidae Family.</title>
        <authorList>
            <person name="Motta M.C."/>
            <person name="Martins A.C."/>
            <person name="de Souza S.S."/>
            <person name="Catta-Preta C.M."/>
            <person name="Silva R."/>
            <person name="Klein C.C."/>
            <person name="de Almeida L.G."/>
            <person name="de Lima Cunha O."/>
            <person name="Ciapina L.P."/>
            <person name="Brocchi M."/>
            <person name="Colabardini A.C."/>
            <person name="de Araujo Lima B."/>
            <person name="Machado C.R."/>
            <person name="de Almeida Soares C.M."/>
            <person name="Probst C.M."/>
            <person name="de Menezes C.B."/>
            <person name="Thompson C.E."/>
            <person name="Bartholomeu D.C."/>
            <person name="Gradia D.F."/>
            <person name="Pavoni D.P."/>
            <person name="Grisard E.C."/>
            <person name="Fantinatti-Garboggini F."/>
            <person name="Marchini F.K."/>
            <person name="Rodrigues-Luiz G.F."/>
            <person name="Wagner G."/>
            <person name="Goldman G.H."/>
            <person name="Fietto J.L."/>
            <person name="Elias M.C."/>
            <person name="Goldman M.H."/>
            <person name="Sagot M.F."/>
            <person name="Pereira M."/>
            <person name="Stoco P.H."/>
            <person name="de Mendonca-Neto R.P."/>
            <person name="Teixeira S.M."/>
            <person name="Maciel T.E."/>
            <person name="de Oliveira Mendes T.A."/>
            <person name="Urmenyi T.P."/>
            <person name="de Souza W."/>
            <person name="Schenkman S."/>
            <person name="de Vasconcelos A.T."/>
        </authorList>
    </citation>
    <scope>NUCLEOTIDE SEQUENCE [LARGE SCALE GENOMIC DNA]</scope>
</reference>
<evidence type="ECO:0000256" key="1">
    <source>
        <dbReference type="SAM" id="MobiDB-lite"/>
    </source>
</evidence>
<dbReference type="OrthoDB" id="277583at2759"/>
<feature type="compositionally biased region" description="Low complexity" evidence="1">
    <location>
        <begin position="294"/>
        <end position="319"/>
    </location>
</feature>
<feature type="compositionally biased region" description="Low complexity" evidence="1">
    <location>
        <begin position="274"/>
        <end position="286"/>
    </location>
</feature>
<proteinExistence type="predicted"/>
<sequence>MRRMGRLAGTGFYIPPEWYNHFRMFPPMQNHFQQEQTLNPQNELDPTQDDRSGQLAAERLALRDELAHKSRLVASEGMRYYNIFWVRKPLDRMEKEYYDLKRRGIAHDVAIRKVLQGFYEALARKKRLSAIQAEEAKLSGKYITMREATVVMGVLTQIQREQLTPHQVALFAKEQRQTVQAGDGLRTEVRSAATTTTAVKDGAAAAAANTVSADSLADFLADAEDGVPAAQTTYTVKVEDAPYDSVAGLKEVATDGTGDASWYAGASPMFDVEPPAASAPTSSAPARGQSGAGRSQSAPASSHRSSQPPRRGVGAAAVATRGEGIETDRAASSSSS</sequence>